<proteinExistence type="predicted"/>
<feature type="signal peptide" evidence="1">
    <location>
        <begin position="1"/>
        <end position="20"/>
    </location>
</feature>
<evidence type="ECO:0000256" key="1">
    <source>
        <dbReference type="SAM" id="SignalP"/>
    </source>
</evidence>
<reference evidence="2 3" key="1">
    <citation type="submission" date="2024-04" db="EMBL/GenBank/DDBJ databases">
        <title>Dissimilatory iodate-reducing microorganisms contribute to the enrichment of iodine in groundwater.</title>
        <authorList>
            <person name="Jiang Z."/>
        </authorList>
    </citation>
    <scope>NUCLEOTIDE SEQUENCE [LARGE SCALE GENOMIC DNA]</scope>
    <source>
        <strain evidence="2 3">NCP973</strain>
    </source>
</reference>
<dbReference type="EMBL" id="CP151406">
    <property type="protein sequence ID" value="WZJ19992.1"/>
    <property type="molecule type" value="Genomic_DNA"/>
</dbReference>
<accession>A0ABZ2XCG4</accession>
<evidence type="ECO:0000313" key="3">
    <source>
        <dbReference type="Proteomes" id="UP001479520"/>
    </source>
</evidence>
<feature type="chain" id="PRO_5046017513" description="UrcA family protein" evidence="1">
    <location>
        <begin position="21"/>
        <end position="91"/>
    </location>
</feature>
<sequence>MKLAASLLSALALFPLAAPAQVKTITEVDSCLMSVTAAPRMSPDEEASRKVRCFHGTRELIDKCERAVASTMRLSSQSEERFRRQCRLLAK</sequence>
<keyword evidence="1" id="KW-0732">Signal</keyword>
<protein>
    <recommendedName>
        <fullName evidence="4">UrcA family protein</fullName>
    </recommendedName>
</protein>
<dbReference type="Proteomes" id="UP001479520">
    <property type="component" value="Chromosome"/>
</dbReference>
<evidence type="ECO:0000313" key="2">
    <source>
        <dbReference type="EMBL" id="WZJ19992.1"/>
    </source>
</evidence>
<keyword evidence="3" id="KW-1185">Reference proteome</keyword>
<name>A0ABZ2XCG4_9RHOO</name>
<gene>
    <name evidence="2" type="ORF">AADV58_08405</name>
</gene>
<organism evidence="2 3">
    <name type="scientific">Azonexus hydrophilus</name>
    <dbReference type="NCBI Taxonomy" id="418702"/>
    <lineage>
        <taxon>Bacteria</taxon>
        <taxon>Pseudomonadati</taxon>
        <taxon>Pseudomonadota</taxon>
        <taxon>Betaproteobacteria</taxon>
        <taxon>Rhodocyclales</taxon>
        <taxon>Azonexaceae</taxon>
        <taxon>Azonexus</taxon>
    </lineage>
</organism>
<dbReference type="RefSeq" id="WP_341742891.1">
    <property type="nucleotide sequence ID" value="NZ_CP151406.1"/>
</dbReference>
<evidence type="ECO:0008006" key="4">
    <source>
        <dbReference type="Google" id="ProtNLM"/>
    </source>
</evidence>